<gene>
    <name evidence="4" type="ORF">GCM10022287_33750</name>
</gene>
<evidence type="ECO:0000259" key="3">
    <source>
        <dbReference type="Pfam" id="PF13828"/>
    </source>
</evidence>
<dbReference type="Proteomes" id="UP001501079">
    <property type="component" value="Unassembled WGS sequence"/>
</dbReference>
<evidence type="ECO:0000313" key="5">
    <source>
        <dbReference type="Proteomes" id="UP001501079"/>
    </source>
</evidence>
<keyword evidence="5" id="KW-1185">Reference proteome</keyword>
<protein>
    <recommendedName>
        <fullName evidence="3">DUF4190 domain-containing protein</fullName>
    </recommendedName>
</protein>
<feature type="transmembrane region" description="Helical" evidence="2">
    <location>
        <begin position="90"/>
        <end position="111"/>
    </location>
</feature>
<feature type="transmembrane region" description="Helical" evidence="2">
    <location>
        <begin position="46"/>
        <end position="70"/>
    </location>
</feature>
<feature type="region of interest" description="Disordered" evidence="1">
    <location>
        <begin position="1"/>
        <end position="26"/>
    </location>
</feature>
<keyword evidence="2" id="KW-0472">Membrane</keyword>
<organism evidence="4 5">
    <name type="scientific">Gryllotalpicola koreensis</name>
    <dbReference type="NCBI Taxonomy" id="993086"/>
    <lineage>
        <taxon>Bacteria</taxon>
        <taxon>Bacillati</taxon>
        <taxon>Actinomycetota</taxon>
        <taxon>Actinomycetes</taxon>
        <taxon>Micrococcales</taxon>
        <taxon>Microbacteriaceae</taxon>
        <taxon>Gryllotalpicola</taxon>
    </lineage>
</organism>
<name>A0ABP8A9B8_9MICO</name>
<comment type="caution">
    <text evidence="4">The sequence shown here is derived from an EMBL/GenBank/DDBJ whole genome shotgun (WGS) entry which is preliminary data.</text>
</comment>
<dbReference type="RefSeq" id="WP_344756605.1">
    <property type="nucleotide sequence ID" value="NZ_BAABBW010000005.1"/>
</dbReference>
<feature type="domain" description="DUF4190" evidence="3">
    <location>
        <begin position="47"/>
        <end position="102"/>
    </location>
</feature>
<keyword evidence="2" id="KW-1133">Transmembrane helix</keyword>
<evidence type="ECO:0000256" key="1">
    <source>
        <dbReference type="SAM" id="MobiDB-lite"/>
    </source>
</evidence>
<reference evidence="5" key="1">
    <citation type="journal article" date="2019" name="Int. J. Syst. Evol. Microbiol.">
        <title>The Global Catalogue of Microorganisms (GCM) 10K type strain sequencing project: providing services to taxonomists for standard genome sequencing and annotation.</title>
        <authorList>
            <consortium name="The Broad Institute Genomics Platform"/>
            <consortium name="The Broad Institute Genome Sequencing Center for Infectious Disease"/>
            <person name="Wu L."/>
            <person name="Ma J."/>
        </authorList>
    </citation>
    <scope>NUCLEOTIDE SEQUENCE [LARGE SCALE GENOMIC DNA]</scope>
    <source>
        <strain evidence="5">JCM 17591</strain>
    </source>
</reference>
<sequence>MSTPNEPETAEQASVAAPAAPAPAAPAPAPAAQPVVDRSQLPPFNIMAIIAFVGAFVIPVVGIVCGHITLAEYRKGLPERGREYALAGTILGYVFTAIWVVLAIVWIVFAFTHFGHGSVVTPGGQGGFGGGGPRFRIPTPGATPYGN</sequence>
<dbReference type="Pfam" id="PF13828">
    <property type="entry name" value="DUF4190"/>
    <property type="match status" value="1"/>
</dbReference>
<evidence type="ECO:0000313" key="4">
    <source>
        <dbReference type="EMBL" id="GAA4180213.1"/>
    </source>
</evidence>
<accession>A0ABP8A9B8</accession>
<evidence type="ECO:0000256" key="2">
    <source>
        <dbReference type="SAM" id="Phobius"/>
    </source>
</evidence>
<proteinExistence type="predicted"/>
<keyword evidence="2" id="KW-0812">Transmembrane</keyword>
<dbReference type="EMBL" id="BAABBW010000005">
    <property type="protein sequence ID" value="GAA4180213.1"/>
    <property type="molecule type" value="Genomic_DNA"/>
</dbReference>
<dbReference type="InterPro" id="IPR025241">
    <property type="entry name" value="DUF4190"/>
</dbReference>